<sequence>MTTKFTPQMPVISSASSNARAFRGGREVEEGLGALTARECTPAPARPGGRDWRGIPAGRTPGRHGERIEMHGKPLG</sequence>
<feature type="region of interest" description="Disordered" evidence="1">
    <location>
        <begin position="39"/>
        <end position="76"/>
    </location>
</feature>
<accession>A0ABQ2SDL0</accession>
<protein>
    <submittedName>
        <fullName evidence="2">Uncharacterized protein</fullName>
    </submittedName>
</protein>
<comment type="caution">
    <text evidence="2">The sequence shown here is derived from an EMBL/GenBank/DDBJ whole genome shotgun (WGS) entry which is preliminary data.</text>
</comment>
<evidence type="ECO:0000256" key="1">
    <source>
        <dbReference type="SAM" id="MobiDB-lite"/>
    </source>
</evidence>
<feature type="compositionally biased region" description="Basic and acidic residues" evidence="1">
    <location>
        <begin position="63"/>
        <end position="76"/>
    </location>
</feature>
<evidence type="ECO:0000313" key="3">
    <source>
        <dbReference type="Proteomes" id="UP000620633"/>
    </source>
</evidence>
<proteinExistence type="predicted"/>
<organism evidence="2 3">
    <name type="scientific">Deinococcus knuensis</name>
    <dbReference type="NCBI Taxonomy" id="1837380"/>
    <lineage>
        <taxon>Bacteria</taxon>
        <taxon>Thermotogati</taxon>
        <taxon>Deinococcota</taxon>
        <taxon>Deinococci</taxon>
        <taxon>Deinococcales</taxon>
        <taxon>Deinococcaceae</taxon>
        <taxon>Deinococcus</taxon>
    </lineage>
</organism>
<reference evidence="3" key="1">
    <citation type="journal article" date="2019" name="Int. J. Syst. Evol. Microbiol.">
        <title>The Global Catalogue of Microorganisms (GCM) 10K type strain sequencing project: providing services to taxonomists for standard genome sequencing and annotation.</title>
        <authorList>
            <consortium name="The Broad Institute Genomics Platform"/>
            <consortium name="The Broad Institute Genome Sequencing Center for Infectious Disease"/>
            <person name="Wu L."/>
            <person name="Ma J."/>
        </authorList>
    </citation>
    <scope>NUCLEOTIDE SEQUENCE [LARGE SCALE GENOMIC DNA]</scope>
    <source>
        <strain evidence="3">JCM 31406</strain>
    </source>
</reference>
<dbReference type="Proteomes" id="UP000620633">
    <property type="component" value="Unassembled WGS sequence"/>
</dbReference>
<gene>
    <name evidence="2" type="ORF">GCM10008961_10730</name>
</gene>
<name>A0ABQ2SDL0_9DEIO</name>
<evidence type="ECO:0000313" key="2">
    <source>
        <dbReference type="EMBL" id="GGS20934.1"/>
    </source>
</evidence>
<dbReference type="EMBL" id="BMQO01000002">
    <property type="protein sequence ID" value="GGS20934.1"/>
    <property type="molecule type" value="Genomic_DNA"/>
</dbReference>
<keyword evidence="3" id="KW-1185">Reference proteome</keyword>